<keyword evidence="1" id="KW-0812">Transmembrane</keyword>
<feature type="transmembrane region" description="Helical" evidence="1">
    <location>
        <begin position="39"/>
        <end position="56"/>
    </location>
</feature>
<evidence type="ECO:0000313" key="3">
    <source>
        <dbReference type="Proteomes" id="UP000567922"/>
    </source>
</evidence>
<feature type="transmembrane region" description="Helical" evidence="1">
    <location>
        <begin position="63"/>
        <end position="81"/>
    </location>
</feature>
<keyword evidence="1" id="KW-0472">Membrane</keyword>
<feature type="transmembrane region" description="Helical" evidence="1">
    <location>
        <begin position="101"/>
        <end position="122"/>
    </location>
</feature>
<organism evidence="2 3">
    <name type="scientific">Hoyosella altamirensis</name>
    <dbReference type="NCBI Taxonomy" id="616997"/>
    <lineage>
        <taxon>Bacteria</taxon>
        <taxon>Bacillati</taxon>
        <taxon>Actinomycetota</taxon>
        <taxon>Actinomycetes</taxon>
        <taxon>Mycobacteriales</taxon>
        <taxon>Hoyosellaceae</taxon>
        <taxon>Hoyosella</taxon>
    </lineage>
</organism>
<feature type="transmembrane region" description="Helical" evidence="1">
    <location>
        <begin position="12"/>
        <end position="33"/>
    </location>
</feature>
<feature type="transmembrane region" description="Helical" evidence="1">
    <location>
        <begin position="129"/>
        <end position="151"/>
    </location>
</feature>
<dbReference type="RefSeq" id="WP_064440270.1">
    <property type="nucleotide sequence ID" value="NZ_BDDI01000007.1"/>
</dbReference>
<protein>
    <submittedName>
        <fullName evidence="2">Uncharacterized protein</fullName>
    </submittedName>
</protein>
<name>A0A839RHX4_9ACTN</name>
<keyword evidence="1" id="KW-1133">Transmembrane helix</keyword>
<evidence type="ECO:0000256" key="1">
    <source>
        <dbReference type="SAM" id="Phobius"/>
    </source>
</evidence>
<reference evidence="2 3" key="1">
    <citation type="submission" date="2020-08" db="EMBL/GenBank/DDBJ databases">
        <title>Sequencing the genomes of 1000 actinobacteria strains.</title>
        <authorList>
            <person name="Klenk H.-P."/>
        </authorList>
    </citation>
    <scope>NUCLEOTIDE SEQUENCE [LARGE SCALE GENOMIC DNA]</scope>
    <source>
        <strain evidence="2 3">DSM 45258</strain>
    </source>
</reference>
<dbReference type="EMBL" id="JACHWS010000001">
    <property type="protein sequence ID" value="MBB3036382.1"/>
    <property type="molecule type" value="Genomic_DNA"/>
</dbReference>
<keyword evidence="3" id="KW-1185">Reference proteome</keyword>
<evidence type="ECO:0000313" key="2">
    <source>
        <dbReference type="EMBL" id="MBB3036382.1"/>
    </source>
</evidence>
<sequence length="184" mass="19306">MAAPTDRIVCAVRAIVLASVTVVLSLVLHTAAGGHSSDLLAVVILIVLTAIGAYRLSRVPMTFGRAVMLFGTAQAGFHGFFDLTATPGHGPSHTSHAAVATLSPVMIGAHVLATAICAALVVHGDRLLSALWSWLAGLWQFCLVLPAPYWAPTAADITYRPLDLRQLAAQASRATRRGPPHVFA</sequence>
<accession>A0A839RHX4</accession>
<dbReference type="Proteomes" id="UP000567922">
    <property type="component" value="Unassembled WGS sequence"/>
</dbReference>
<dbReference type="OrthoDB" id="9829329at2"/>
<gene>
    <name evidence="2" type="ORF">FHU29_000816</name>
</gene>
<dbReference type="AlphaFoldDB" id="A0A839RHX4"/>
<comment type="caution">
    <text evidence="2">The sequence shown here is derived from an EMBL/GenBank/DDBJ whole genome shotgun (WGS) entry which is preliminary data.</text>
</comment>
<proteinExistence type="predicted"/>